<gene>
    <name evidence="1" type="ORF">DKX38_000122</name>
</gene>
<dbReference type="GO" id="GO:0046373">
    <property type="term" value="P:L-arabinose metabolic process"/>
    <property type="evidence" value="ECO:0007669"/>
    <property type="project" value="InterPro"/>
</dbReference>
<proteinExistence type="predicted"/>
<evidence type="ECO:0000313" key="2">
    <source>
        <dbReference type="Proteomes" id="UP000326939"/>
    </source>
</evidence>
<dbReference type="Proteomes" id="UP000326939">
    <property type="component" value="Chromosome 1"/>
</dbReference>
<protein>
    <submittedName>
        <fullName evidence="1">Uncharacterized protein</fullName>
    </submittedName>
</protein>
<dbReference type="PANTHER" id="PTHR31151:SF0">
    <property type="entry name" value="PROLINE-TRNA LIGASE (DUF1680)"/>
    <property type="match status" value="1"/>
</dbReference>
<dbReference type="AlphaFoldDB" id="A0A5N5P1E6"/>
<dbReference type="InterPro" id="IPR036195">
    <property type="entry name" value="AbfB_ABD_sf"/>
</dbReference>
<sequence length="247" mass="26379">MEEHPKSGTDACLQATFRIVLNESSSSEVFGIKDVIGKSVMLEPFDLPGMLLAQQGTDGSLAVTNSADDDGSSIFRVVSGLDGKDGTVSLESGSQAGCYIYSGVDYKPGQSMKLSCESGSSDTGFNQGASFVMNKGLSEYHPISFVAKGDKRNFLLAPLHNDRTEYASIQAILYGPCLLAGHTTSDWDIKNVAADSLSEWITPIPAAHNDHLEIDSNLNLQVAKHDHSVFCLVAGLDSRKGLFILEG</sequence>
<accession>A0A5N5P1E6</accession>
<dbReference type="GO" id="GO:0046556">
    <property type="term" value="F:alpha-L-arabinofuranosidase activity"/>
    <property type="evidence" value="ECO:0007669"/>
    <property type="project" value="InterPro"/>
</dbReference>
<evidence type="ECO:0000313" key="1">
    <source>
        <dbReference type="EMBL" id="KAB5572928.1"/>
    </source>
</evidence>
<reference evidence="2" key="1">
    <citation type="journal article" date="2019" name="Gigascience">
        <title>De novo genome assembly of the endangered Acer yangbiense, a plant species with extremely small populations endemic to Yunnan Province, China.</title>
        <authorList>
            <person name="Yang J."/>
            <person name="Wariss H.M."/>
            <person name="Tao L."/>
            <person name="Zhang R."/>
            <person name="Yun Q."/>
            <person name="Hollingsworth P."/>
            <person name="Dao Z."/>
            <person name="Luo G."/>
            <person name="Guo H."/>
            <person name="Ma Y."/>
            <person name="Sun W."/>
        </authorList>
    </citation>
    <scope>NUCLEOTIDE SEQUENCE [LARGE SCALE GENOMIC DNA]</scope>
    <source>
        <strain evidence="2">cv. br00</strain>
    </source>
</reference>
<organism evidence="1 2">
    <name type="scientific">Salix brachista</name>
    <dbReference type="NCBI Taxonomy" id="2182728"/>
    <lineage>
        <taxon>Eukaryota</taxon>
        <taxon>Viridiplantae</taxon>
        <taxon>Streptophyta</taxon>
        <taxon>Embryophyta</taxon>
        <taxon>Tracheophyta</taxon>
        <taxon>Spermatophyta</taxon>
        <taxon>Magnoliopsida</taxon>
        <taxon>eudicotyledons</taxon>
        <taxon>Gunneridae</taxon>
        <taxon>Pentapetalae</taxon>
        <taxon>rosids</taxon>
        <taxon>fabids</taxon>
        <taxon>Malpighiales</taxon>
        <taxon>Salicaceae</taxon>
        <taxon>Saliceae</taxon>
        <taxon>Salix</taxon>
    </lineage>
</organism>
<keyword evidence="2" id="KW-1185">Reference proteome</keyword>
<dbReference type="EMBL" id="VDCV01000001">
    <property type="protein sequence ID" value="KAB5572928.1"/>
    <property type="molecule type" value="Genomic_DNA"/>
</dbReference>
<dbReference type="SUPFAM" id="SSF110221">
    <property type="entry name" value="AbfB domain"/>
    <property type="match status" value="1"/>
</dbReference>
<dbReference type="Gene3D" id="2.80.10.50">
    <property type="match status" value="1"/>
</dbReference>
<dbReference type="PANTHER" id="PTHR31151">
    <property type="entry name" value="PROLINE-TRNA LIGASE (DUF1680)"/>
    <property type="match status" value="1"/>
</dbReference>
<name>A0A5N5P1E6_9ROSI</name>
<comment type="caution">
    <text evidence="1">The sequence shown here is derived from an EMBL/GenBank/DDBJ whole genome shotgun (WGS) entry which is preliminary data.</text>
</comment>